<proteinExistence type="predicted"/>
<sequence length="111" mass="12962">MPTNSEETVNPETAAHNDGSSYRHYLEMIRVLEKLHRKSDLEFGPKLMNKILDARNEGLISDEQALELTDRIQAWCQKLEDHFASQEFQMKKLMLAIEQDERRSGKKSSKR</sequence>
<evidence type="ECO:0000256" key="1">
    <source>
        <dbReference type="SAM" id="MobiDB-lite"/>
    </source>
</evidence>
<feature type="compositionally biased region" description="Polar residues" evidence="1">
    <location>
        <begin position="1"/>
        <end position="11"/>
    </location>
</feature>
<dbReference type="AlphaFoldDB" id="A0A933I8U6"/>
<feature type="region of interest" description="Disordered" evidence="1">
    <location>
        <begin position="1"/>
        <end position="20"/>
    </location>
</feature>
<protein>
    <submittedName>
        <fullName evidence="2">Uncharacterized protein</fullName>
    </submittedName>
</protein>
<name>A0A933I8U6_UNCT6</name>
<organism evidence="2 3">
    <name type="scientific">candidate division TA06 bacterium</name>
    <dbReference type="NCBI Taxonomy" id="2250710"/>
    <lineage>
        <taxon>Bacteria</taxon>
        <taxon>Bacteria division TA06</taxon>
    </lineage>
</organism>
<gene>
    <name evidence="2" type="ORF">HY768_05825</name>
</gene>
<dbReference type="EMBL" id="JACQXR010000076">
    <property type="protein sequence ID" value="MBI4726727.1"/>
    <property type="molecule type" value="Genomic_DNA"/>
</dbReference>
<evidence type="ECO:0000313" key="3">
    <source>
        <dbReference type="Proteomes" id="UP000736328"/>
    </source>
</evidence>
<accession>A0A933I8U6</accession>
<evidence type="ECO:0000313" key="2">
    <source>
        <dbReference type="EMBL" id="MBI4726727.1"/>
    </source>
</evidence>
<reference evidence="2" key="1">
    <citation type="submission" date="2020-07" db="EMBL/GenBank/DDBJ databases">
        <title>Huge and variable diversity of episymbiotic CPR bacteria and DPANN archaea in groundwater ecosystems.</title>
        <authorList>
            <person name="He C.Y."/>
            <person name="Keren R."/>
            <person name="Whittaker M."/>
            <person name="Farag I.F."/>
            <person name="Doudna J."/>
            <person name="Cate J.H.D."/>
            <person name="Banfield J.F."/>
        </authorList>
    </citation>
    <scope>NUCLEOTIDE SEQUENCE</scope>
    <source>
        <strain evidence="2">NC_groundwater_1520_Pr4_B-0.1um_53_5</strain>
    </source>
</reference>
<dbReference type="Proteomes" id="UP000736328">
    <property type="component" value="Unassembled WGS sequence"/>
</dbReference>
<comment type="caution">
    <text evidence="2">The sequence shown here is derived from an EMBL/GenBank/DDBJ whole genome shotgun (WGS) entry which is preliminary data.</text>
</comment>